<dbReference type="Proteomes" id="UP000199095">
    <property type="component" value="Unassembled WGS sequence"/>
</dbReference>
<dbReference type="STRING" id="237682.SAMN05421676_108113"/>
<accession>A0A1I0H8N9</accession>
<keyword evidence="2" id="KW-1185">Reference proteome</keyword>
<evidence type="ECO:0000313" key="2">
    <source>
        <dbReference type="Proteomes" id="UP000199095"/>
    </source>
</evidence>
<reference evidence="2" key="1">
    <citation type="submission" date="2016-10" db="EMBL/GenBank/DDBJ databases">
        <authorList>
            <person name="Varghese N."/>
            <person name="Submissions S."/>
        </authorList>
    </citation>
    <scope>NUCLEOTIDE SEQUENCE [LARGE SCALE GENOMIC DNA]</scope>
    <source>
        <strain evidence="2">CGMCC 1.3566</strain>
    </source>
</reference>
<dbReference type="RefSeq" id="WP_342732875.1">
    <property type="nucleotide sequence ID" value="NZ_FOHJ01000008.1"/>
</dbReference>
<gene>
    <name evidence="1" type="ORF">SAMN05421676_108113</name>
</gene>
<proteinExistence type="predicted"/>
<dbReference type="EMBL" id="FOHJ01000008">
    <property type="protein sequence ID" value="SET80141.1"/>
    <property type="molecule type" value="Genomic_DNA"/>
</dbReference>
<name>A0A1I0H8N9_9BACI</name>
<organism evidence="1 2">
    <name type="scientific">Salinibacillus kushneri</name>
    <dbReference type="NCBI Taxonomy" id="237682"/>
    <lineage>
        <taxon>Bacteria</taxon>
        <taxon>Bacillati</taxon>
        <taxon>Bacillota</taxon>
        <taxon>Bacilli</taxon>
        <taxon>Bacillales</taxon>
        <taxon>Bacillaceae</taxon>
        <taxon>Salinibacillus</taxon>
    </lineage>
</organism>
<dbReference type="AlphaFoldDB" id="A0A1I0H8N9"/>
<evidence type="ECO:0000313" key="1">
    <source>
        <dbReference type="EMBL" id="SET80141.1"/>
    </source>
</evidence>
<sequence>MVRLDKMNSSEFKQYLEYAIRHYAGEHVKAGNWNEKNRLVRRPMSLKSFYPKEKKLLIISCS</sequence>
<protein>
    <submittedName>
        <fullName evidence="1">Uncharacterized protein</fullName>
    </submittedName>
</protein>